<evidence type="ECO:0000313" key="6">
    <source>
        <dbReference type="EMBL" id="MBU8874916.1"/>
    </source>
</evidence>
<accession>A0ABS6IJY8</accession>
<keyword evidence="4" id="KW-0408">Iron</keyword>
<keyword evidence="2" id="KW-0479">Metal-binding</keyword>
<feature type="domain" description="TauD/TfdA-like" evidence="5">
    <location>
        <begin position="5"/>
        <end position="272"/>
    </location>
</feature>
<name>A0ABS6IJY8_9HYPH</name>
<evidence type="ECO:0000259" key="5">
    <source>
        <dbReference type="Pfam" id="PF02668"/>
    </source>
</evidence>
<dbReference type="PANTHER" id="PTHR30468:SF1">
    <property type="entry name" value="ALPHA-KETOGLUTARATE-DEPENDENT SULFONATE DIOXYGENASE"/>
    <property type="match status" value="1"/>
</dbReference>
<keyword evidence="7" id="KW-1185">Reference proteome</keyword>
<comment type="caution">
    <text evidence="6">The sequence shown here is derived from an EMBL/GenBank/DDBJ whole genome shotgun (WGS) entry which is preliminary data.</text>
</comment>
<reference evidence="6 7" key="1">
    <citation type="submission" date="2021-06" db="EMBL/GenBank/DDBJ databases">
        <authorList>
            <person name="Lee D.H."/>
        </authorList>
    </citation>
    <scope>NUCLEOTIDE SEQUENCE [LARGE SCALE GENOMIC DNA]</scope>
    <source>
        <strain evidence="6 7">MMS21-HV4-11</strain>
    </source>
</reference>
<dbReference type="EMBL" id="JAHOPB010000001">
    <property type="protein sequence ID" value="MBU8874916.1"/>
    <property type="molecule type" value="Genomic_DNA"/>
</dbReference>
<sequence length="283" mass="32443">MSLSVRPLSHALGAEVRGVDLARPLSNSEFDQIHRTFLEKGILLFRNQKITREQHIAFSRRFGELDNHDSLPRDRHPDYPELLLVTNIPEKDGKQSASKYTGQQWHSDMSFTPVPSLGSLLRGITIPPVGGDTMFTNMYLAYDTLSEGMKKIVEGLHGIHTGTRKVEDTNSDREKEQKKINPPIAQPVVRVHPETGRKALYIGEKVSCFVDMTPEESRPLIDYLVRHATRPQFVYRHQWQQDDIILWDNRCTMHIALGDYQEGEIRHLERTTVKGTPSGYYLQ</sequence>
<proteinExistence type="inferred from homology"/>
<dbReference type="Proteomes" id="UP000727907">
    <property type="component" value="Unassembled WGS sequence"/>
</dbReference>
<evidence type="ECO:0000256" key="4">
    <source>
        <dbReference type="ARBA" id="ARBA00023004"/>
    </source>
</evidence>
<dbReference type="Pfam" id="PF02668">
    <property type="entry name" value="TauD"/>
    <property type="match status" value="1"/>
</dbReference>
<evidence type="ECO:0000256" key="1">
    <source>
        <dbReference type="ARBA" id="ARBA00005896"/>
    </source>
</evidence>
<keyword evidence="3 6" id="KW-0223">Dioxygenase</keyword>
<comment type="similarity">
    <text evidence="1">Belongs to the TfdA dioxygenase family.</text>
</comment>
<dbReference type="RefSeq" id="WP_216961298.1">
    <property type="nucleotide sequence ID" value="NZ_JAHOPB010000001.1"/>
</dbReference>
<protein>
    <submittedName>
        <fullName evidence="6">TauD/TfdA family dioxygenase</fullName>
    </submittedName>
</protein>
<organism evidence="6 7">
    <name type="scientific">Reyranella humidisoli</name>
    <dbReference type="NCBI Taxonomy" id="2849149"/>
    <lineage>
        <taxon>Bacteria</taxon>
        <taxon>Pseudomonadati</taxon>
        <taxon>Pseudomonadota</taxon>
        <taxon>Alphaproteobacteria</taxon>
        <taxon>Hyphomicrobiales</taxon>
        <taxon>Reyranellaceae</taxon>
        <taxon>Reyranella</taxon>
    </lineage>
</organism>
<evidence type="ECO:0000313" key="7">
    <source>
        <dbReference type="Proteomes" id="UP000727907"/>
    </source>
</evidence>
<dbReference type="GO" id="GO:0051213">
    <property type="term" value="F:dioxygenase activity"/>
    <property type="evidence" value="ECO:0007669"/>
    <property type="project" value="UniProtKB-KW"/>
</dbReference>
<keyword evidence="3 6" id="KW-0560">Oxidoreductase</keyword>
<dbReference type="InterPro" id="IPR003819">
    <property type="entry name" value="TauD/TfdA-like"/>
</dbReference>
<gene>
    <name evidence="6" type="ORF">KQ910_14155</name>
</gene>
<dbReference type="InterPro" id="IPR051323">
    <property type="entry name" value="AtsK-like"/>
</dbReference>
<evidence type="ECO:0000256" key="3">
    <source>
        <dbReference type="ARBA" id="ARBA00022964"/>
    </source>
</evidence>
<evidence type="ECO:0000256" key="2">
    <source>
        <dbReference type="ARBA" id="ARBA00022723"/>
    </source>
</evidence>
<dbReference type="PANTHER" id="PTHR30468">
    <property type="entry name" value="ALPHA-KETOGLUTARATE-DEPENDENT SULFONATE DIOXYGENASE"/>
    <property type="match status" value="1"/>
</dbReference>